<keyword evidence="11" id="KW-1185">Reference proteome</keyword>
<keyword evidence="2" id="KW-1003">Cell membrane</keyword>
<dbReference type="PANTHER" id="PTHR33908">
    <property type="entry name" value="MANNOSYLTRANSFERASE YKCB-RELATED"/>
    <property type="match status" value="1"/>
</dbReference>
<dbReference type="Pfam" id="PF13231">
    <property type="entry name" value="PMT_2"/>
    <property type="match status" value="1"/>
</dbReference>
<dbReference type="InterPro" id="IPR050297">
    <property type="entry name" value="LipidA_mod_glycosyltrf_83"/>
</dbReference>
<reference evidence="11" key="1">
    <citation type="journal article" date="2019" name="Int. J. Syst. Evol. Microbiol.">
        <title>The Global Catalogue of Microorganisms (GCM) 10K type strain sequencing project: providing services to taxonomists for standard genome sequencing and annotation.</title>
        <authorList>
            <consortium name="The Broad Institute Genomics Platform"/>
            <consortium name="The Broad Institute Genome Sequencing Center for Infectious Disease"/>
            <person name="Wu L."/>
            <person name="Ma J."/>
        </authorList>
    </citation>
    <scope>NUCLEOTIDE SEQUENCE [LARGE SCALE GENOMIC DNA]</scope>
    <source>
        <strain evidence="11">CGMCC 4.7241</strain>
    </source>
</reference>
<evidence type="ECO:0000259" key="9">
    <source>
        <dbReference type="Pfam" id="PF13231"/>
    </source>
</evidence>
<protein>
    <submittedName>
        <fullName evidence="10">Glycosyltransferase family 39 protein</fullName>
        <ecNumber evidence="10">2.4.-.-</ecNumber>
    </submittedName>
</protein>
<keyword evidence="4 10" id="KW-0808">Transferase</keyword>
<dbReference type="PANTHER" id="PTHR33908:SF3">
    <property type="entry name" value="UNDECAPRENYL PHOSPHATE-ALPHA-4-AMINO-4-DEOXY-L-ARABINOSE ARABINOSYL TRANSFERASE"/>
    <property type="match status" value="1"/>
</dbReference>
<feature type="transmembrane region" description="Helical" evidence="8">
    <location>
        <begin position="192"/>
        <end position="211"/>
    </location>
</feature>
<feature type="domain" description="Glycosyltransferase RgtA/B/C/D-like" evidence="9">
    <location>
        <begin position="69"/>
        <end position="209"/>
    </location>
</feature>
<evidence type="ECO:0000256" key="8">
    <source>
        <dbReference type="SAM" id="Phobius"/>
    </source>
</evidence>
<comment type="caution">
    <text evidence="10">The sequence shown here is derived from an EMBL/GenBank/DDBJ whole genome shotgun (WGS) entry which is preliminary data.</text>
</comment>
<dbReference type="EMBL" id="JBHRZH010000012">
    <property type="protein sequence ID" value="MFC3761988.1"/>
    <property type="molecule type" value="Genomic_DNA"/>
</dbReference>
<dbReference type="PROSITE" id="PS51257">
    <property type="entry name" value="PROKAR_LIPOPROTEIN"/>
    <property type="match status" value="1"/>
</dbReference>
<feature type="transmembrane region" description="Helical" evidence="8">
    <location>
        <begin position="128"/>
        <end position="145"/>
    </location>
</feature>
<proteinExistence type="predicted"/>
<dbReference type="InterPro" id="IPR038731">
    <property type="entry name" value="RgtA/B/C-like"/>
</dbReference>
<evidence type="ECO:0000256" key="3">
    <source>
        <dbReference type="ARBA" id="ARBA00022676"/>
    </source>
</evidence>
<dbReference type="Proteomes" id="UP001595699">
    <property type="component" value="Unassembled WGS sequence"/>
</dbReference>
<evidence type="ECO:0000256" key="5">
    <source>
        <dbReference type="ARBA" id="ARBA00022692"/>
    </source>
</evidence>
<evidence type="ECO:0000256" key="2">
    <source>
        <dbReference type="ARBA" id="ARBA00022475"/>
    </source>
</evidence>
<evidence type="ECO:0000256" key="1">
    <source>
        <dbReference type="ARBA" id="ARBA00004651"/>
    </source>
</evidence>
<evidence type="ECO:0000256" key="4">
    <source>
        <dbReference type="ARBA" id="ARBA00022679"/>
    </source>
</evidence>
<feature type="transmembrane region" description="Helical" evidence="8">
    <location>
        <begin position="232"/>
        <end position="255"/>
    </location>
</feature>
<keyword evidence="6 8" id="KW-1133">Transmembrane helix</keyword>
<feature type="transmembrane region" description="Helical" evidence="8">
    <location>
        <begin position="289"/>
        <end position="305"/>
    </location>
</feature>
<dbReference type="GO" id="GO:0016757">
    <property type="term" value="F:glycosyltransferase activity"/>
    <property type="evidence" value="ECO:0007669"/>
    <property type="project" value="UniProtKB-KW"/>
</dbReference>
<sequence length="430" mass="46015">MRIRGDTAWPVLVPAVLACALFCWRLGTPALWLDEAATAQDAGRPLGDLLAFLTERDLGLGAYYVGMHVWTLLGSAEWWLRLPSVLAMTVATAFVADVARRSWGTRAAYVAGLVFALAPIASRYAQEARPYALAIALAVVAWWLLHRALEDGGRRWWIGYTIVVACLGVVQLLGLLILVAHLVRARDELRPWVRATAAALIAPAILAVFTFGQRDTVAWIPKPTFASLAEAYAELAGGPWLLAALAATAVLALAMSASTQTVGTAVWFAAPPLILAGIGLLTPLFLGRYLVVCVPALALLAGAAIAKLPSWTAVVPVGLAAALAASQLQAMREVDGHGPDVRQAAHTIEQGCQPGDGIQRTVTTIQTIPYYLRDAKCRPADLTGPLPNDINRLWILQPTWENGAPSGSQGLDLVQETTVEGLRVTLWKRP</sequence>
<organism evidence="10 11">
    <name type="scientific">Tenggerimyces flavus</name>
    <dbReference type="NCBI Taxonomy" id="1708749"/>
    <lineage>
        <taxon>Bacteria</taxon>
        <taxon>Bacillati</taxon>
        <taxon>Actinomycetota</taxon>
        <taxon>Actinomycetes</taxon>
        <taxon>Propionibacteriales</taxon>
        <taxon>Nocardioidaceae</taxon>
        <taxon>Tenggerimyces</taxon>
    </lineage>
</organism>
<dbReference type="RefSeq" id="WP_205120537.1">
    <property type="nucleotide sequence ID" value="NZ_JAFBCM010000001.1"/>
</dbReference>
<evidence type="ECO:0000256" key="6">
    <source>
        <dbReference type="ARBA" id="ARBA00022989"/>
    </source>
</evidence>
<dbReference type="EC" id="2.4.-.-" evidence="10"/>
<evidence type="ECO:0000313" key="10">
    <source>
        <dbReference type="EMBL" id="MFC3761988.1"/>
    </source>
</evidence>
<feature type="transmembrane region" description="Helical" evidence="8">
    <location>
        <begin position="157"/>
        <end position="180"/>
    </location>
</feature>
<name>A0ABV7YB61_9ACTN</name>
<feature type="transmembrane region" description="Helical" evidence="8">
    <location>
        <begin position="103"/>
        <end position="122"/>
    </location>
</feature>
<feature type="transmembrane region" description="Helical" evidence="8">
    <location>
        <begin position="7"/>
        <end position="27"/>
    </location>
</feature>
<keyword evidence="3 10" id="KW-0328">Glycosyltransferase</keyword>
<accession>A0ABV7YB61</accession>
<evidence type="ECO:0000313" key="11">
    <source>
        <dbReference type="Proteomes" id="UP001595699"/>
    </source>
</evidence>
<keyword evidence="5 8" id="KW-0812">Transmembrane</keyword>
<comment type="subcellular location">
    <subcellularLocation>
        <location evidence="1">Cell membrane</location>
        <topology evidence="1">Multi-pass membrane protein</topology>
    </subcellularLocation>
</comment>
<evidence type="ECO:0000256" key="7">
    <source>
        <dbReference type="ARBA" id="ARBA00023136"/>
    </source>
</evidence>
<keyword evidence="7 8" id="KW-0472">Membrane</keyword>
<gene>
    <name evidence="10" type="ORF">ACFOUW_14190</name>
</gene>
<feature type="transmembrane region" description="Helical" evidence="8">
    <location>
        <begin position="261"/>
        <end position="282"/>
    </location>
</feature>